<gene>
    <name evidence="1" type="ORF">C0W81_17795</name>
</gene>
<dbReference type="Proteomes" id="UP000241858">
    <property type="component" value="Unassembled WGS sequence"/>
</dbReference>
<dbReference type="OrthoDB" id="9802901at2"/>
<evidence type="ECO:0000313" key="1">
    <source>
        <dbReference type="EMBL" id="PST98538.1"/>
    </source>
</evidence>
<reference evidence="1 2" key="1">
    <citation type="submission" date="2018-03" db="EMBL/GenBank/DDBJ databases">
        <title>Whole genome sequencing of Histamine producing bacteria.</title>
        <authorList>
            <person name="Butler K."/>
        </authorList>
    </citation>
    <scope>NUCLEOTIDE SEQUENCE [LARGE SCALE GENOMIC DNA]</scope>
    <source>
        <strain evidence="1 2">DSM 23343</strain>
    </source>
</reference>
<dbReference type="RefSeq" id="WP_061000650.1">
    <property type="nucleotide sequence ID" value="NZ_LNQZ01000038.1"/>
</dbReference>
<proteinExistence type="predicted"/>
<dbReference type="AlphaFoldDB" id="A0A2T3HTK5"/>
<protein>
    <submittedName>
        <fullName evidence="1">Uncharacterized protein</fullName>
    </submittedName>
</protein>
<organism evidence="1 2">
    <name type="scientific">Photobacterium aquimaris</name>
    <dbReference type="NCBI Taxonomy" id="512643"/>
    <lineage>
        <taxon>Bacteria</taxon>
        <taxon>Pseudomonadati</taxon>
        <taxon>Pseudomonadota</taxon>
        <taxon>Gammaproteobacteria</taxon>
        <taxon>Vibrionales</taxon>
        <taxon>Vibrionaceae</taxon>
        <taxon>Photobacterium</taxon>
    </lineage>
</organism>
<name>A0A2T3HTK5_9GAMM</name>
<accession>A0A2T3HTK5</accession>
<evidence type="ECO:0000313" key="2">
    <source>
        <dbReference type="Proteomes" id="UP000241858"/>
    </source>
</evidence>
<sequence length="110" mass="12480">MKMALITRLTTLFGEPTRKTKKLVSWTITPSFGIAVQIDSPSHNEFAWLWVPASTQALDTLQVEKYYYAEDKGRHSNTYQVSSLEKGVAVVRIKIINNSEMNDFITLIGE</sequence>
<dbReference type="EMBL" id="PYLY01000050">
    <property type="protein sequence ID" value="PST98538.1"/>
    <property type="molecule type" value="Genomic_DNA"/>
</dbReference>
<comment type="caution">
    <text evidence="1">The sequence shown here is derived from an EMBL/GenBank/DDBJ whole genome shotgun (WGS) entry which is preliminary data.</text>
</comment>